<evidence type="ECO:0000256" key="6">
    <source>
        <dbReference type="ARBA" id="ARBA00022989"/>
    </source>
</evidence>
<accession>A0AAU9CRA4</accession>
<proteinExistence type="inferred from homology"/>
<dbReference type="Gene3D" id="3.40.720.10">
    <property type="entry name" value="Alkaline Phosphatase, subunit A"/>
    <property type="match status" value="1"/>
</dbReference>
<evidence type="ECO:0000256" key="4">
    <source>
        <dbReference type="ARBA" id="ARBA00022475"/>
    </source>
</evidence>
<feature type="region of interest" description="Disordered" evidence="11">
    <location>
        <begin position="671"/>
        <end position="723"/>
    </location>
</feature>
<protein>
    <submittedName>
        <fullName evidence="14">Alkaline phosphatase</fullName>
    </submittedName>
</protein>
<dbReference type="EMBL" id="AP026801">
    <property type="protein sequence ID" value="BDR56452.1"/>
    <property type="molecule type" value="Genomic_DNA"/>
</dbReference>
<dbReference type="Proteomes" id="UP001321804">
    <property type="component" value="Chromosome"/>
</dbReference>
<feature type="domain" description="Sulfatase N-terminal" evidence="13">
    <location>
        <begin position="266"/>
        <end position="561"/>
    </location>
</feature>
<keyword evidence="7 12" id="KW-0472">Membrane</keyword>
<reference evidence="14 15" key="1">
    <citation type="journal article" date="2023" name="Microbiol. Spectr.">
        <title>Symbiosis of Carpenter Bees with Uncharacterized Lactic Acid Bacteria Showing NAD Auxotrophy.</title>
        <authorList>
            <person name="Kawasaki S."/>
            <person name="Ozawa K."/>
            <person name="Mori T."/>
            <person name="Yamamoto A."/>
            <person name="Ito M."/>
            <person name="Ohkuma M."/>
            <person name="Sakamoto M."/>
            <person name="Matsutani M."/>
        </authorList>
    </citation>
    <scope>NUCLEOTIDE SEQUENCE [LARGE SCALE GENOMIC DNA]</scope>
    <source>
        <strain evidence="14 15">KimC2</strain>
    </source>
</reference>
<feature type="binding site" evidence="9">
    <location>
        <position position="435"/>
    </location>
    <ligand>
        <name>substrate</name>
    </ligand>
</feature>
<dbReference type="SUPFAM" id="SSF53649">
    <property type="entry name" value="Alkaline phosphatase-like"/>
    <property type="match status" value="1"/>
</dbReference>
<evidence type="ECO:0000256" key="9">
    <source>
        <dbReference type="PIRSR" id="PIRSR005091-2"/>
    </source>
</evidence>
<dbReference type="PIRSF" id="PIRSF005091">
    <property type="entry name" value="Mmb_sulf_HI1246"/>
    <property type="match status" value="1"/>
</dbReference>
<dbReference type="KEGG" id="xak:KIMC2_10140"/>
<dbReference type="InterPro" id="IPR017850">
    <property type="entry name" value="Alkaline_phosphatase_core_sf"/>
</dbReference>
<comment type="similarity">
    <text evidence="3">Belongs to the LTA synthase family.</text>
</comment>
<feature type="binding site" evidence="10">
    <location>
        <position position="318"/>
    </location>
    <ligand>
        <name>Mn(2+)</name>
        <dbReference type="ChEBI" id="CHEBI:29035"/>
    </ligand>
</feature>
<evidence type="ECO:0000313" key="15">
    <source>
        <dbReference type="Proteomes" id="UP001321804"/>
    </source>
</evidence>
<dbReference type="PANTHER" id="PTHR47371">
    <property type="entry name" value="LIPOTEICHOIC ACID SYNTHASE"/>
    <property type="match status" value="1"/>
</dbReference>
<evidence type="ECO:0000256" key="10">
    <source>
        <dbReference type="PIRSR" id="PIRSR005091-3"/>
    </source>
</evidence>
<keyword evidence="9" id="KW-0479">Metal-binding</keyword>
<keyword evidence="6 12" id="KW-1133">Transmembrane helix</keyword>
<evidence type="ECO:0000256" key="12">
    <source>
        <dbReference type="SAM" id="Phobius"/>
    </source>
</evidence>
<feature type="binding site" evidence="10">
    <location>
        <position position="494"/>
    </location>
    <ligand>
        <name>Mn(2+)</name>
        <dbReference type="ChEBI" id="CHEBI:29035"/>
    </ligand>
</feature>
<feature type="binding site" evidence="10">
    <location>
        <position position="495"/>
    </location>
    <ligand>
        <name>Mn(2+)</name>
        <dbReference type="ChEBI" id="CHEBI:29035"/>
    </ligand>
</feature>
<feature type="transmembrane region" description="Helical" evidence="12">
    <location>
        <begin position="73"/>
        <end position="94"/>
    </location>
</feature>
<evidence type="ECO:0000259" key="13">
    <source>
        <dbReference type="Pfam" id="PF00884"/>
    </source>
</evidence>
<evidence type="ECO:0000313" key="14">
    <source>
        <dbReference type="EMBL" id="BDR56452.1"/>
    </source>
</evidence>
<evidence type="ECO:0000256" key="8">
    <source>
        <dbReference type="PIRSR" id="PIRSR005091-1"/>
    </source>
</evidence>
<feature type="binding site" evidence="10">
    <location>
        <position position="274"/>
    </location>
    <ligand>
        <name>Mn(2+)</name>
        <dbReference type="ChEBI" id="CHEBI:29035"/>
    </ligand>
</feature>
<evidence type="ECO:0000256" key="1">
    <source>
        <dbReference type="ARBA" id="ARBA00004651"/>
    </source>
</evidence>
<dbReference type="Pfam" id="PF00884">
    <property type="entry name" value="Sulfatase"/>
    <property type="match status" value="1"/>
</dbReference>
<comment type="subcellular location">
    <subcellularLocation>
        <location evidence="1">Cell membrane</location>
        <topology evidence="1">Multi-pass membrane protein</topology>
    </subcellularLocation>
</comment>
<keyword evidence="5 12" id="KW-0812">Transmembrane</keyword>
<dbReference type="CDD" id="cd16015">
    <property type="entry name" value="LTA_synthase"/>
    <property type="match status" value="1"/>
</dbReference>
<evidence type="ECO:0000256" key="3">
    <source>
        <dbReference type="ARBA" id="ARBA00009983"/>
    </source>
</evidence>
<dbReference type="InterPro" id="IPR000917">
    <property type="entry name" value="Sulfatase_N"/>
</dbReference>
<keyword evidence="15" id="KW-1185">Reference proteome</keyword>
<dbReference type="AlphaFoldDB" id="A0AAU9CRA4"/>
<evidence type="ECO:0000256" key="7">
    <source>
        <dbReference type="ARBA" id="ARBA00023136"/>
    </source>
</evidence>
<dbReference type="PANTHER" id="PTHR47371:SF3">
    <property type="entry name" value="PHOSPHOGLYCEROL TRANSFERASE I"/>
    <property type="match status" value="1"/>
</dbReference>
<feature type="transmembrane region" description="Helical" evidence="12">
    <location>
        <begin position="174"/>
        <end position="192"/>
    </location>
</feature>
<feature type="transmembrane region" description="Helical" evidence="12">
    <location>
        <begin position="12"/>
        <end position="33"/>
    </location>
</feature>
<dbReference type="InterPro" id="IPR012160">
    <property type="entry name" value="LtaS-like"/>
</dbReference>
<keyword evidence="4" id="KW-1003">Cell membrane</keyword>
<comment type="pathway">
    <text evidence="2">Cell wall biogenesis; lipoteichoic acid biosynthesis.</text>
</comment>
<dbReference type="Gene3D" id="3.30.1120.170">
    <property type="match status" value="1"/>
</dbReference>
<keyword evidence="9" id="KW-0464">Manganese</keyword>
<evidence type="ECO:0000256" key="11">
    <source>
        <dbReference type="SAM" id="MobiDB-lite"/>
    </source>
</evidence>
<feature type="active site" evidence="8">
    <location>
        <position position="318"/>
    </location>
</feature>
<sequence>MRKNIKKILNTELALPIIFTIIIWVKSLLAYLFDFSLGISDPLQIILLILNPLPLAFLIFLLPLLFKKKWIQYTVMIILEIAESALVFFNVIYYREFTDFMTVNTMLGYSKVSEGLSTSSISLVKPHDFFYVIDVLVIVIALLYILFKKVFKHEKRNSILSWLQSLKSVSKQGLSALISGVVVSFFLVLSLSEIDRPQLLLRTFDRNYIVKYLGLDAFTFYDGFKTVQNKNVNVNKIPKDLNTVLEYKEKNYIEPNKKYYGIAKGKNVIIIHLESFQQFLLNYKLDGREVTPFLNSLLNNKNVLSFDNFFHQVGQGKTSDAETMLETGTFGLPQGSFFSSIAQDNTIQAAPAILQQKGDYTSAVFHGNTAGFWNRNNVYKNFGYDYFFHNDYFYNTPDSKVNLGIKDKLLFGESIKYLEHLPQPFYAKFITITNHMNFELSSKDSDFPLADTKDNVVNRYFRTANYLDESVHEFFNYLQTSGLLKNSVVVIYGDHFGISNDRNKNLAPLLNKSSEEWNNYNNAMVQRVPFMIYDEGIKGGVNHTFGGEIDVLPTLLHLLGIDTKNYVQLGQDLLNPKRSQVIAFRNHSFVSPKYTSYDGDLYDTATGSELTPDETQIKEIKKDQKKVNDKLNVSDLINNSNLLRFYTPAGFKPVDPNNYNYMNEYPRLLKQEKESSSKHQSVFISNSSKSTISDFKPSEKELIENPDEMTVPPTKINQNKAKK</sequence>
<dbReference type="GO" id="GO:0005886">
    <property type="term" value="C:plasma membrane"/>
    <property type="evidence" value="ECO:0007669"/>
    <property type="project" value="UniProtKB-SubCell"/>
</dbReference>
<feature type="transmembrane region" description="Helical" evidence="12">
    <location>
        <begin position="45"/>
        <end position="66"/>
    </location>
</feature>
<dbReference type="InterPro" id="IPR050448">
    <property type="entry name" value="OpgB/LTA_synthase_biosynth"/>
</dbReference>
<gene>
    <name evidence="14" type="ORF">KIMC2_10140</name>
</gene>
<feature type="compositionally biased region" description="Polar residues" evidence="11">
    <location>
        <begin position="682"/>
        <end position="693"/>
    </location>
</feature>
<organism evidence="14 15">
    <name type="scientific">Xylocopilactobacillus apis</name>
    <dbReference type="NCBI Taxonomy" id="2932183"/>
    <lineage>
        <taxon>Bacteria</taxon>
        <taxon>Bacillati</taxon>
        <taxon>Bacillota</taxon>
        <taxon>Bacilli</taxon>
        <taxon>Lactobacillales</taxon>
        <taxon>Lactobacillaceae</taxon>
        <taxon>Xylocopilactobacillus</taxon>
    </lineage>
</organism>
<dbReference type="GO" id="GO:0046872">
    <property type="term" value="F:metal ion binding"/>
    <property type="evidence" value="ECO:0007669"/>
    <property type="project" value="UniProtKB-KW"/>
</dbReference>
<feature type="transmembrane region" description="Helical" evidence="12">
    <location>
        <begin position="129"/>
        <end position="147"/>
    </location>
</feature>
<evidence type="ECO:0000256" key="2">
    <source>
        <dbReference type="ARBA" id="ARBA00004936"/>
    </source>
</evidence>
<evidence type="ECO:0000256" key="5">
    <source>
        <dbReference type="ARBA" id="ARBA00022692"/>
    </source>
</evidence>
<name>A0AAU9CRA4_9LACO</name>